<evidence type="ECO:0000259" key="9">
    <source>
        <dbReference type="Pfam" id="PF23231"/>
    </source>
</evidence>
<dbReference type="InterPro" id="IPR055433">
    <property type="entry name" value="HAT_Syf1-like_N"/>
</dbReference>
<dbReference type="InterPro" id="IPR045075">
    <property type="entry name" value="Syf1-like"/>
</dbReference>
<comment type="caution">
    <text evidence="11">The sequence shown here is derived from an EMBL/GenBank/DDBJ whole genome shotgun (WGS) entry which is preliminary data.</text>
</comment>
<dbReference type="InterPro" id="IPR056350">
    <property type="entry name" value="HAT_Syf1_central"/>
</dbReference>
<reference evidence="12" key="1">
    <citation type="journal article" date="2019" name="Nat. Commun.">
        <title>Expansion of phycobilisome linker gene families in mesophilic red algae.</title>
        <authorList>
            <person name="Lee J."/>
            <person name="Kim D."/>
            <person name="Bhattacharya D."/>
            <person name="Yoon H.S."/>
        </authorList>
    </citation>
    <scope>NUCLEOTIDE SEQUENCE [LARGE SCALE GENOMIC DNA]</scope>
    <source>
        <strain evidence="12">CCMP 1328</strain>
    </source>
</reference>
<dbReference type="InterPro" id="IPR055430">
    <property type="entry name" value="HAT_Syf1_CNRKL1_C"/>
</dbReference>
<comment type="subcellular location">
    <subcellularLocation>
        <location evidence="1">Nucleus</location>
    </subcellularLocation>
</comment>
<evidence type="ECO:0000259" key="10">
    <source>
        <dbReference type="Pfam" id="PF23233"/>
    </source>
</evidence>
<dbReference type="Pfam" id="PF23220">
    <property type="entry name" value="HAT_Syf1_M"/>
    <property type="match status" value="1"/>
</dbReference>
<feature type="domain" description="Pre-mRNA-splicing factor Syf1-like N-terminal HAT-repeats" evidence="10">
    <location>
        <begin position="34"/>
        <end position="188"/>
    </location>
</feature>
<keyword evidence="7" id="KW-0539">Nucleus</keyword>
<evidence type="ECO:0000256" key="2">
    <source>
        <dbReference type="ARBA" id="ARBA00008644"/>
    </source>
</evidence>
<dbReference type="InterPro" id="IPR011990">
    <property type="entry name" value="TPR-like_helical_dom_sf"/>
</dbReference>
<evidence type="ECO:0000256" key="3">
    <source>
        <dbReference type="ARBA" id="ARBA00022664"/>
    </source>
</evidence>
<keyword evidence="4" id="KW-0747">Spliceosome</keyword>
<evidence type="ECO:0000256" key="4">
    <source>
        <dbReference type="ARBA" id="ARBA00022728"/>
    </source>
</evidence>
<dbReference type="SUPFAM" id="SSF48452">
    <property type="entry name" value="TPR-like"/>
    <property type="match status" value="3"/>
</dbReference>
<dbReference type="Pfam" id="PF23233">
    <property type="entry name" value="HAT_Syf1_CNRKL1_N"/>
    <property type="match status" value="1"/>
</dbReference>
<dbReference type="GO" id="GO:0071014">
    <property type="term" value="C:post-mRNA release spliceosomal complex"/>
    <property type="evidence" value="ECO:0007669"/>
    <property type="project" value="TreeGrafter"/>
</dbReference>
<protein>
    <submittedName>
        <fullName evidence="11">Pre-mRNA-splicing factor SYF1</fullName>
    </submittedName>
</protein>
<dbReference type="OrthoDB" id="10067343at2759"/>
<accession>A0A5J4Z7A1</accession>
<keyword evidence="3" id="KW-0507">mRNA processing</keyword>
<dbReference type="Gene3D" id="1.25.40.10">
    <property type="entry name" value="Tetratricopeptide repeat domain"/>
    <property type="match status" value="4"/>
</dbReference>
<proteinExistence type="inferred from homology"/>
<organism evidence="11 12">
    <name type="scientific">Porphyridium purpureum</name>
    <name type="common">Red alga</name>
    <name type="synonym">Porphyridium cruentum</name>
    <dbReference type="NCBI Taxonomy" id="35688"/>
    <lineage>
        <taxon>Eukaryota</taxon>
        <taxon>Rhodophyta</taxon>
        <taxon>Bangiophyceae</taxon>
        <taxon>Porphyridiales</taxon>
        <taxon>Porphyridiaceae</taxon>
        <taxon>Porphyridium</taxon>
    </lineage>
</organism>
<gene>
    <name evidence="11" type="ORF">FVE85_6800</name>
</gene>
<name>A0A5J4Z7A1_PORPP</name>
<feature type="domain" description="Pre-mRNA-splicing factor Syf1/CRNKL1-like C-terminal HAT-repeats" evidence="9">
    <location>
        <begin position="554"/>
        <end position="855"/>
    </location>
</feature>
<dbReference type="PANTHER" id="PTHR11246">
    <property type="entry name" value="PRE-MRNA SPLICING FACTOR"/>
    <property type="match status" value="1"/>
</dbReference>
<evidence type="ECO:0000313" key="12">
    <source>
        <dbReference type="Proteomes" id="UP000324585"/>
    </source>
</evidence>
<evidence type="ECO:0000256" key="5">
    <source>
        <dbReference type="ARBA" id="ARBA00022737"/>
    </source>
</evidence>
<keyword evidence="6" id="KW-0508">mRNA splicing</keyword>
<dbReference type="SMART" id="SM00386">
    <property type="entry name" value="HAT"/>
    <property type="match status" value="8"/>
</dbReference>
<evidence type="ECO:0000259" key="8">
    <source>
        <dbReference type="Pfam" id="PF23220"/>
    </source>
</evidence>
<dbReference type="PANTHER" id="PTHR11246:SF5">
    <property type="entry name" value="PRE-MRNA-SPLICING FACTOR SYF1"/>
    <property type="match status" value="1"/>
</dbReference>
<evidence type="ECO:0000256" key="7">
    <source>
        <dbReference type="ARBA" id="ARBA00023242"/>
    </source>
</evidence>
<feature type="domain" description="Pre-mRNA-splicing factor Syf1/CRNKL1-like C-terminal HAT-repeats" evidence="9">
    <location>
        <begin position="441"/>
        <end position="525"/>
    </location>
</feature>
<dbReference type="InterPro" id="IPR003107">
    <property type="entry name" value="HAT"/>
</dbReference>
<keyword evidence="5" id="KW-0677">Repeat</keyword>
<comment type="similarity">
    <text evidence="2">Belongs to the crooked-neck family.</text>
</comment>
<dbReference type="Pfam" id="PF23231">
    <property type="entry name" value="HAT_Syf1_CNRKL1_C"/>
    <property type="match status" value="2"/>
</dbReference>
<keyword evidence="12" id="KW-1185">Reference proteome</keyword>
<dbReference type="OMA" id="IWYNYLR"/>
<dbReference type="GO" id="GO:0071007">
    <property type="term" value="C:U2-type catalytic step 2 spliceosome"/>
    <property type="evidence" value="ECO:0007669"/>
    <property type="project" value="TreeGrafter"/>
</dbReference>
<dbReference type="GO" id="GO:0000349">
    <property type="term" value="P:generation of catalytic spliceosome for first transesterification step"/>
    <property type="evidence" value="ECO:0007669"/>
    <property type="project" value="TreeGrafter"/>
</dbReference>
<feature type="domain" description="Pre-mRNA-splicing factor SYF1 central HAT repeats" evidence="8">
    <location>
        <begin position="230"/>
        <end position="432"/>
    </location>
</feature>
<dbReference type="GO" id="GO:0000974">
    <property type="term" value="C:Prp19 complex"/>
    <property type="evidence" value="ECO:0007669"/>
    <property type="project" value="TreeGrafter"/>
</dbReference>
<dbReference type="Proteomes" id="UP000324585">
    <property type="component" value="Unassembled WGS sequence"/>
</dbReference>
<sequence length="868" mass="98108">MSSFGGGAPGGGSRTSLGILELEHEERLTASGGTDVCEWLAYAALNAELVKQGTRSLQQRVQLLRRSTRALPGSYKLWMMYIDSVRALYERHDENISKELKVRKLRSAYERALLYLSRMPRVWVDYLDLLWRSLSLSEATRYTADRALQSLPLTQHFHIWPFLLNVAAHEAAGTVPVQILERYAMVEPREGAFLLFRACVSAEMYDVAATTALQLMQTLASSGEADRDVRAQKDALWSELTQMCVENALQLAQVNFDALIRGALQSRAQGNVKDDEEGQAQQDSAELWLLLAEYHSLRGDFEAARSVFEESLEKVQTVREFATIYDAAASLEESLVSLLLDQLDSMIADNAGTDRHSPLVQEAFETQIEIHTDRLKDMVQQRPFMLSALNLRRHPYSVHEWHKRARLHISAAEPPDAKGVARAIATYEEALHKVDAWRAEHGRIHTLWLAFARLYEFHGEQESCRAVFERAVLSPSNFRYPDDVTTLFCEYIEYELRQGESQRALELARRATCEPTPENDRTRTEKMPLLLANAAQATADGLGVGVEEAHKGIQNSSASERTASARYWRAPRLWNLRFDLEESLADNVDACLAAYTEAVEKKVVNVDMVLRAGTFLQQNYFFEASFRLFEKCVPIFPYASAVPIWIRYLTDFVARFRSSKLERARDLFESCISSFLCSSSPDLSSDVGSGSGSDLDSAQMIFLLYADMEEQYGTAGRAMRVYARLCEHVKSSPTHLAIAFKLRAVRAIELFGLEDAREVFESALAYIRKDEDLLEFVLSFAGVEEALGEYERARRIFRHGSQVANPTTAASSSITNEFWASWRAFEARRGSQQSFREMMRIKRAVAAHFSQAYLALGSNLRRASDIPL</sequence>
<dbReference type="EMBL" id="VRMN01000001">
    <property type="protein sequence ID" value="KAA8499215.1"/>
    <property type="molecule type" value="Genomic_DNA"/>
</dbReference>
<dbReference type="AlphaFoldDB" id="A0A5J4Z7A1"/>
<evidence type="ECO:0000256" key="6">
    <source>
        <dbReference type="ARBA" id="ARBA00023187"/>
    </source>
</evidence>
<evidence type="ECO:0000313" key="11">
    <source>
        <dbReference type="EMBL" id="KAA8499215.1"/>
    </source>
</evidence>
<evidence type="ECO:0000256" key="1">
    <source>
        <dbReference type="ARBA" id="ARBA00004123"/>
    </source>
</evidence>